<dbReference type="Proteomes" id="UP001186944">
    <property type="component" value="Unassembled WGS sequence"/>
</dbReference>
<dbReference type="AlphaFoldDB" id="A0AA88YWS4"/>
<reference evidence="1" key="1">
    <citation type="submission" date="2019-08" db="EMBL/GenBank/DDBJ databases">
        <title>The improved chromosome-level genome for the pearl oyster Pinctada fucata martensii using PacBio sequencing and Hi-C.</title>
        <authorList>
            <person name="Zheng Z."/>
        </authorList>
    </citation>
    <scope>NUCLEOTIDE SEQUENCE</scope>
    <source>
        <strain evidence="1">ZZ-2019</strain>
        <tissue evidence="1">Adductor muscle</tissue>
    </source>
</reference>
<dbReference type="EMBL" id="VSWD01000001">
    <property type="protein sequence ID" value="KAK3108138.1"/>
    <property type="molecule type" value="Genomic_DNA"/>
</dbReference>
<accession>A0AA88YWS4</accession>
<sequence>MKKQLLCELNLADTAQGNVVFENDGDYAFISISGVQSHHKVNVSYFYSKYLIFVRNSASKFQSFEKSPFDQSL</sequence>
<organism evidence="1 2">
    <name type="scientific">Pinctada imbricata</name>
    <name type="common">Atlantic pearl-oyster</name>
    <name type="synonym">Pinctada martensii</name>
    <dbReference type="NCBI Taxonomy" id="66713"/>
    <lineage>
        <taxon>Eukaryota</taxon>
        <taxon>Metazoa</taxon>
        <taxon>Spiralia</taxon>
        <taxon>Lophotrochozoa</taxon>
        <taxon>Mollusca</taxon>
        <taxon>Bivalvia</taxon>
        <taxon>Autobranchia</taxon>
        <taxon>Pteriomorphia</taxon>
        <taxon>Pterioida</taxon>
        <taxon>Pterioidea</taxon>
        <taxon>Pteriidae</taxon>
        <taxon>Pinctada</taxon>
    </lineage>
</organism>
<protein>
    <submittedName>
        <fullName evidence="1">Uncharacterized protein</fullName>
    </submittedName>
</protein>
<comment type="caution">
    <text evidence="1">The sequence shown here is derived from an EMBL/GenBank/DDBJ whole genome shotgun (WGS) entry which is preliminary data.</text>
</comment>
<evidence type="ECO:0000313" key="1">
    <source>
        <dbReference type="EMBL" id="KAK3108138.1"/>
    </source>
</evidence>
<evidence type="ECO:0000313" key="2">
    <source>
        <dbReference type="Proteomes" id="UP001186944"/>
    </source>
</evidence>
<proteinExistence type="predicted"/>
<name>A0AA88YWS4_PINIB</name>
<gene>
    <name evidence="1" type="ORF">FSP39_001851</name>
</gene>
<keyword evidence="2" id="KW-1185">Reference proteome</keyword>